<reference evidence="3 4" key="1">
    <citation type="journal article" date="2021" name="Elife">
        <title>Chloroplast acquisition without the gene transfer in kleptoplastic sea slugs, Plakobranchus ocellatus.</title>
        <authorList>
            <person name="Maeda T."/>
            <person name="Takahashi S."/>
            <person name="Yoshida T."/>
            <person name="Shimamura S."/>
            <person name="Takaki Y."/>
            <person name="Nagai Y."/>
            <person name="Toyoda A."/>
            <person name="Suzuki Y."/>
            <person name="Arimoto A."/>
            <person name="Ishii H."/>
            <person name="Satoh N."/>
            <person name="Nishiyama T."/>
            <person name="Hasebe M."/>
            <person name="Maruyama T."/>
            <person name="Minagawa J."/>
            <person name="Obokata J."/>
            <person name="Shigenobu S."/>
        </authorList>
    </citation>
    <scope>NUCLEOTIDE SEQUENCE [LARGE SCALE GENOMIC DNA]</scope>
</reference>
<protein>
    <submittedName>
        <fullName evidence="3">PiggyBac transposable element-derived protein 4-like</fullName>
    </submittedName>
</protein>
<dbReference type="AlphaFoldDB" id="A0AAV4IVH5"/>
<dbReference type="InterPro" id="IPR029526">
    <property type="entry name" value="PGBD"/>
</dbReference>
<evidence type="ECO:0000313" key="3">
    <source>
        <dbReference type="EMBL" id="GFS13267.1"/>
    </source>
</evidence>
<evidence type="ECO:0000256" key="1">
    <source>
        <dbReference type="SAM" id="MobiDB-lite"/>
    </source>
</evidence>
<gene>
    <name evidence="3" type="ORF">ElyMa_004880000</name>
</gene>
<comment type="caution">
    <text evidence="3">The sequence shown here is derived from an EMBL/GenBank/DDBJ whole genome shotgun (WGS) entry which is preliminary data.</text>
</comment>
<dbReference type="Proteomes" id="UP000762676">
    <property type="component" value="Unassembled WGS sequence"/>
</dbReference>
<dbReference type="Pfam" id="PF13843">
    <property type="entry name" value="DDE_Tnp_1_7"/>
    <property type="match status" value="1"/>
</dbReference>
<feature type="compositionally biased region" description="Acidic residues" evidence="1">
    <location>
        <begin position="9"/>
        <end position="19"/>
    </location>
</feature>
<accession>A0AAV4IVH5</accession>
<evidence type="ECO:0000259" key="2">
    <source>
        <dbReference type="Pfam" id="PF13843"/>
    </source>
</evidence>
<sequence>MDGEKSDTELDYESDVDLDADLHAETGSDSNDAAAAAAEPAPSERPAETVGWKAEGEDIVIQVYDERPGPQHNLGTTAVPLDYFFLMFPLALIKIFVEQTNLYASQCMRSKPNSTWYDTDLDEMRAFLAIQIMFGIKCLPRLWMYWSEDPRYNDPWISAIMPIGRFKNLSRYFHV</sequence>
<dbReference type="PANTHER" id="PTHR46599">
    <property type="entry name" value="PIGGYBAC TRANSPOSABLE ELEMENT-DERIVED PROTEIN 4"/>
    <property type="match status" value="1"/>
</dbReference>
<feature type="domain" description="PiggyBac transposable element-derived protein" evidence="2">
    <location>
        <begin position="80"/>
        <end position="175"/>
    </location>
</feature>
<proteinExistence type="predicted"/>
<feature type="region of interest" description="Disordered" evidence="1">
    <location>
        <begin position="1"/>
        <end position="49"/>
    </location>
</feature>
<dbReference type="PANTHER" id="PTHR46599:SF2">
    <property type="entry name" value="PIGGYBAC TRANSPOSABLE ELEMENT-DERIVED PROTEIN 4-LIKE"/>
    <property type="match status" value="1"/>
</dbReference>
<organism evidence="3 4">
    <name type="scientific">Elysia marginata</name>
    <dbReference type="NCBI Taxonomy" id="1093978"/>
    <lineage>
        <taxon>Eukaryota</taxon>
        <taxon>Metazoa</taxon>
        <taxon>Spiralia</taxon>
        <taxon>Lophotrochozoa</taxon>
        <taxon>Mollusca</taxon>
        <taxon>Gastropoda</taxon>
        <taxon>Heterobranchia</taxon>
        <taxon>Euthyneura</taxon>
        <taxon>Panpulmonata</taxon>
        <taxon>Sacoglossa</taxon>
        <taxon>Placobranchoidea</taxon>
        <taxon>Plakobranchidae</taxon>
        <taxon>Elysia</taxon>
    </lineage>
</organism>
<keyword evidence="4" id="KW-1185">Reference proteome</keyword>
<evidence type="ECO:0000313" key="4">
    <source>
        <dbReference type="Proteomes" id="UP000762676"/>
    </source>
</evidence>
<name>A0AAV4IVH5_9GAST</name>
<dbReference type="EMBL" id="BMAT01009762">
    <property type="protein sequence ID" value="GFS13267.1"/>
    <property type="molecule type" value="Genomic_DNA"/>
</dbReference>